<comment type="cofactor">
    <cofactor evidence="1 4">
        <name>pyridoxal 5'-phosphate</name>
        <dbReference type="ChEBI" id="CHEBI:597326"/>
    </cofactor>
</comment>
<dbReference type="Gene3D" id="3.40.640.10">
    <property type="entry name" value="Type I PLP-dependent aspartate aminotransferase-like (Major domain)"/>
    <property type="match status" value="1"/>
</dbReference>
<keyword evidence="3 4" id="KW-0808">Transferase</keyword>
<dbReference type="AlphaFoldDB" id="A0A3D8PN00"/>
<dbReference type="OrthoDB" id="9802328at2"/>
<dbReference type="GO" id="GO:0008483">
    <property type="term" value="F:transaminase activity"/>
    <property type="evidence" value="ECO:0007669"/>
    <property type="project" value="UniProtKB-KW"/>
</dbReference>
<dbReference type="PANTHER" id="PTHR42832:SF3">
    <property type="entry name" value="L-GLUTAMINE--4-(METHYLSULFANYL)-2-OXOBUTANOATE AMINOTRANSFERASE"/>
    <property type="match status" value="1"/>
</dbReference>
<dbReference type="RefSeq" id="WP_115773951.1">
    <property type="nucleotide sequence ID" value="NZ_PIOC01000020.1"/>
</dbReference>
<dbReference type="EMBL" id="PIOC01000020">
    <property type="protein sequence ID" value="RDW17354.1"/>
    <property type="molecule type" value="Genomic_DNA"/>
</dbReference>
<dbReference type="SUPFAM" id="SSF53383">
    <property type="entry name" value="PLP-dependent transferases"/>
    <property type="match status" value="1"/>
</dbReference>
<dbReference type="InterPro" id="IPR015424">
    <property type="entry name" value="PyrdxlP-dep_Trfase"/>
</dbReference>
<dbReference type="EC" id="2.6.1.-" evidence="4"/>
<evidence type="ECO:0000256" key="4">
    <source>
        <dbReference type="RuleBase" id="RU000481"/>
    </source>
</evidence>
<dbReference type="PANTHER" id="PTHR42832">
    <property type="entry name" value="AMINO ACID AMINOTRANSFERASE"/>
    <property type="match status" value="1"/>
</dbReference>
<sequence>MHISDKVKQMPAYIFSELDRKKKVLKEKGIDVIDLGIGAPDLPTPSYIYDALVKEAKDPENHRYSNYNGCLEFRMAVADFYKKQYDVDLDPETEILTLIGSKEGIVHLIQAVINEGDKVLVPNPGYPVYRMGVHLAGGESVDLLLDQDQGFVPQFHLLSEQHLRDAKLMFLNYPSNPTTATIELATFIEAVSFAKKHHLIVAHDSAYHLVTFGNYQSPSILQVPNAKEYAVEIGSLSKSFNMTGWRIGYIVGNKAVIQALATLKSNLDSSQFLPIQKAAAVALRSDFQSVKANNMIIGARMEKLHAALINIGMQCDKPRGTIFLWAKVPSGFTSLSFTEKLRSEAAIIVTPGTAFGTVGEGYVRFALAVTMERIDETIRRLNRLELGKEIPS</sequence>
<evidence type="ECO:0000259" key="5">
    <source>
        <dbReference type="Pfam" id="PF00155"/>
    </source>
</evidence>
<dbReference type="Gene3D" id="3.90.1150.10">
    <property type="entry name" value="Aspartate Aminotransferase, domain 1"/>
    <property type="match status" value="1"/>
</dbReference>
<dbReference type="Pfam" id="PF00155">
    <property type="entry name" value="Aminotran_1_2"/>
    <property type="match status" value="1"/>
</dbReference>
<evidence type="ECO:0000313" key="7">
    <source>
        <dbReference type="Proteomes" id="UP000257143"/>
    </source>
</evidence>
<dbReference type="InterPro" id="IPR004839">
    <property type="entry name" value="Aminotransferase_I/II_large"/>
</dbReference>
<accession>A0A3D8PN00</accession>
<keyword evidence="7" id="KW-1185">Reference proteome</keyword>
<dbReference type="PROSITE" id="PS00105">
    <property type="entry name" value="AA_TRANSFER_CLASS_1"/>
    <property type="match status" value="1"/>
</dbReference>
<feature type="domain" description="Aminotransferase class I/classII large" evidence="5">
    <location>
        <begin position="31"/>
        <end position="381"/>
    </location>
</feature>
<keyword evidence="2 4" id="KW-0032">Aminotransferase</keyword>
<dbReference type="GO" id="GO:0030170">
    <property type="term" value="F:pyridoxal phosphate binding"/>
    <property type="evidence" value="ECO:0007669"/>
    <property type="project" value="InterPro"/>
</dbReference>
<proteinExistence type="inferred from homology"/>
<dbReference type="InterPro" id="IPR015422">
    <property type="entry name" value="PyrdxlP-dep_Trfase_small"/>
</dbReference>
<dbReference type="InterPro" id="IPR015421">
    <property type="entry name" value="PyrdxlP-dep_Trfase_major"/>
</dbReference>
<dbReference type="InterPro" id="IPR004838">
    <property type="entry name" value="NHTrfase_class1_PyrdxlP-BS"/>
</dbReference>
<comment type="similarity">
    <text evidence="4">Belongs to the class-I pyridoxal-phosphate-dependent aminotransferase family.</text>
</comment>
<evidence type="ECO:0000313" key="6">
    <source>
        <dbReference type="EMBL" id="RDW17354.1"/>
    </source>
</evidence>
<evidence type="ECO:0000256" key="2">
    <source>
        <dbReference type="ARBA" id="ARBA00022576"/>
    </source>
</evidence>
<dbReference type="CDD" id="cd00609">
    <property type="entry name" value="AAT_like"/>
    <property type="match status" value="1"/>
</dbReference>
<dbReference type="InterPro" id="IPR050881">
    <property type="entry name" value="LL-DAP_aminotransferase"/>
</dbReference>
<organism evidence="6 7">
    <name type="scientific">Oceanobacillus arenosus</name>
    <dbReference type="NCBI Taxonomy" id="1229153"/>
    <lineage>
        <taxon>Bacteria</taxon>
        <taxon>Bacillati</taxon>
        <taxon>Bacillota</taxon>
        <taxon>Bacilli</taxon>
        <taxon>Bacillales</taxon>
        <taxon>Bacillaceae</taxon>
        <taxon>Oceanobacillus</taxon>
    </lineage>
</organism>
<reference evidence="7" key="1">
    <citation type="submission" date="2017-11" db="EMBL/GenBank/DDBJ databases">
        <authorList>
            <person name="Zhu W."/>
        </authorList>
    </citation>
    <scope>NUCLEOTIDE SEQUENCE [LARGE SCALE GENOMIC DNA]</scope>
    <source>
        <strain evidence="7">CAU 1183</strain>
    </source>
</reference>
<gene>
    <name evidence="6" type="ORF">CWR48_14245</name>
</gene>
<evidence type="ECO:0000256" key="1">
    <source>
        <dbReference type="ARBA" id="ARBA00001933"/>
    </source>
</evidence>
<dbReference type="Proteomes" id="UP000257143">
    <property type="component" value="Unassembled WGS sequence"/>
</dbReference>
<evidence type="ECO:0000256" key="3">
    <source>
        <dbReference type="ARBA" id="ARBA00022679"/>
    </source>
</evidence>
<protein>
    <recommendedName>
        <fullName evidence="4">Aminotransferase</fullName>
        <ecNumber evidence="4">2.6.1.-</ecNumber>
    </recommendedName>
</protein>
<comment type="caution">
    <text evidence="6">The sequence shown here is derived from an EMBL/GenBank/DDBJ whole genome shotgun (WGS) entry which is preliminary data.</text>
</comment>
<name>A0A3D8PN00_9BACI</name>